<dbReference type="SUPFAM" id="SSF48726">
    <property type="entry name" value="Immunoglobulin"/>
    <property type="match status" value="5"/>
</dbReference>
<dbReference type="PANTHER" id="PTHR12207">
    <property type="entry name" value="V-SET AND TRANSMEMBRANE DOMAIN-CONTAINING PROTEIN"/>
    <property type="match status" value="1"/>
</dbReference>
<keyword evidence="12" id="KW-1185">Reference proteome</keyword>
<dbReference type="InterPro" id="IPR051102">
    <property type="entry name" value="IgSF_V-set/TM_domain"/>
</dbReference>
<keyword evidence="4" id="KW-0677">Repeat</keyword>
<accession>A0A9W8C9K2</accession>
<dbReference type="InterPro" id="IPR007110">
    <property type="entry name" value="Ig-like_dom"/>
</dbReference>
<evidence type="ECO:0000313" key="12">
    <source>
        <dbReference type="Proteomes" id="UP001059041"/>
    </source>
</evidence>
<feature type="domain" description="Ig-like" evidence="10">
    <location>
        <begin position="670"/>
        <end position="795"/>
    </location>
</feature>
<organism evidence="11 12">
    <name type="scientific">Triplophysa rosa</name>
    <name type="common">Cave loach</name>
    <dbReference type="NCBI Taxonomy" id="992332"/>
    <lineage>
        <taxon>Eukaryota</taxon>
        <taxon>Metazoa</taxon>
        <taxon>Chordata</taxon>
        <taxon>Craniata</taxon>
        <taxon>Vertebrata</taxon>
        <taxon>Euteleostomi</taxon>
        <taxon>Actinopterygii</taxon>
        <taxon>Neopterygii</taxon>
        <taxon>Teleostei</taxon>
        <taxon>Ostariophysi</taxon>
        <taxon>Cypriniformes</taxon>
        <taxon>Nemacheilidae</taxon>
        <taxon>Triplophysa</taxon>
    </lineage>
</organism>
<dbReference type="InterPro" id="IPR013783">
    <property type="entry name" value="Ig-like_fold"/>
</dbReference>
<feature type="chain" id="PRO_5040985105" evidence="9">
    <location>
        <begin position="20"/>
        <end position="819"/>
    </location>
</feature>
<keyword evidence="3 9" id="KW-0732">Signal</keyword>
<evidence type="ECO:0000256" key="1">
    <source>
        <dbReference type="ARBA" id="ARBA00004167"/>
    </source>
</evidence>
<gene>
    <name evidence="11" type="ORF">IRJ41_016482</name>
</gene>
<keyword evidence="5" id="KW-1133">Transmembrane helix</keyword>
<keyword evidence="7" id="KW-1015">Disulfide bond</keyword>
<keyword evidence="11" id="KW-0675">Receptor</keyword>
<keyword evidence="2" id="KW-0812">Transmembrane</keyword>
<dbReference type="InterPro" id="IPR036179">
    <property type="entry name" value="Ig-like_dom_sf"/>
</dbReference>
<name>A0A9W8C9K2_TRIRA</name>
<evidence type="ECO:0000313" key="11">
    <source>
        <dbReference type="EMBL" id="KAI7811468.1"/>
    </source>
</evidence>
<feature type="domain" description="Ig-like" evidence="10">
    <location>
        <begin position="271"/>
        <end position="365"/>
    </location>
</feature>
<dbReference type="Proteomes" id="UP001059041">
    <property type="component" value="Linkage Group LG4"/>
</dbReference>
<evidence type="ECO:0000256" key="5">
    <source>
        <dbReference type="ARBA" id="ARBA00022989"/>
    </source>
</evidence>
<reference evidence="11" key="1">
    <citation type="submission" date="2021-02" db="EMBL/GenBank/DDBJ databases">
        <title>Comparative genomics reveals that relaxation of natural selection precedes convergent phenotypic evolution of cavefish.</title>
        <authorList>
            <person name="Peng Z."/>
        </authorList>
    </citation>
    <scope>NUCLEOTIDE SEQUENCE</scope>
    <source>
        <tissue evidence="11">Muscle</tissue>
    </source>
</reference>
<dbReference type="AlphaFoldDB" id="A0A9W8C9K2"/>
<dbReference type="FunFam" id="2.60.40.10:FF:000191">
    <property type="entry name" value="Immunoglobulin superfamily member 3"/>
    <property type="match status" value="1"/>
</dbReference>
<dbReference type="InterPro" id="IPR013151">
    <property type="entry name" value="Immunoglobulin_dom"/>
</dbReference>
<sequence>MGKARALILLCAALGLCHCRLVTVPQGPLLRVEGQPLSLRCDVEDYEGPSEQDFEWKVIRGTESMDVISTFDPKFSDRSIKERISSGDISVSRLGDNVVELRIIEARIADSATYRCSTTSTDSVYSGNYDADVQLKVVPNSLLVVPDAVNRVIPEGGSFRLVCNVSHDFLEGIHLSFTWSVIKGPSLSQDLLTVGPGVGVTVGNGFTQRYADGAMRLELGNGASHSVVLSGAMPDDQGMHTCTARLWTREQGTWKKIQEKTVEMGDVTVTPAANSLSVEVQKDSTLSSGESLILNCSVTVDGLTSVDLEVTWLLNDTRVLARSGRDGVLSGASDAVDVRRLGKWDFQLKVPRVDTTDAGFYSCKAIVWIHHSSGRWYEAAEKISAPARVHVIKHNPDFTVVLSSTLTAKFSGDPTDLECKVLNVSNLHSGRLGVSWLFKDGYDPFYGRTVASLDENGTLVPGKTYASRVEVGLITVTRVEPYAFKLRLLHTTHEDVGEYSCGVTAWIPSQHEKWKKTTEILSPALEVSFTNKSPVLGVVAQRLREATASGSTFEMSCRANTQNLPPGTALSVVVLSEVSVGSSSRKLASLGPEMVLKLENWTESARKDGLTLIKTSKTEFQFRMSGVQVTDRGFYSCEMIAWSKASGDNWMEMARGVSNKVQITFEHRGPSFDVSISSDTLSVFPWETVKMECDVRLMGTLPTTDDVAYELKWFLSRLKGSSRASLLAGVDRWGVVHKTPRNDSSDCSLERLGPRKFTLNIHSAQDSDGGEYHCTVTPWIQSTGTSVWSQLPEVTSKKIFLNVKFAREYTPVMRNTNNI</sequence>
<dbReference type="PANTHER" id="PTHR12207:SF3">
    <property type="entry name" value="PROSTAGLANDIN F2 RECEPTOR NEGATIVE REGULATOR"/>
    <property type="match status" value="1"/>
</dbReference>
<feature type="domain" description="Ig-like" evidence="10">
    <location>
        <begin position="139"/>
        <end position="263"/>
    </location>
</feature>
<evidence type="ECO:0000256" key="9">
    <source>
        <dbReference type="SAM" id="SignalP"/>
    </source>
</evidence>
<protein>
    <submittedName>
        <fullName evidence="11">Prostaglandin F2 receptor negative regulator</fullName>
    </submittedName>
</protein>
<dbReference type="EMBL" id="JAFHDT010000004">
    <property type="protein sequence ID" value="KAI7811468.1"/>
    <property type="molecule type" value="Genomic_DNA"/>
</dbReference>
<keyword evidence="8" id="KW-0393">Immunoglobulin domain</keyword>
<feature type="domain" description="Ig-like" evidence="10">
    <location>
        <begin position="396"/>
        <end position="522"/>
    </location>
</feature>
<keyword evidence="6" id="KW-0472">Membrane</keyword>
<dbReference type="FunFam" id="2.60.40.10:FF:002026">
    <property type="entry name" value="Prostaglandin F2 receptor inhibitor"/>
    <property type="match status" value="1"/>
</dbReference>
<evidence type="ECO:0000256" key="7">
    <source>
        <dbReference type="ARBA" id="ARBA00023157"/>
    </source>
</evidence>
<dbReference type="SMART" id="SM00409">
    <property type="entry name" value="IG"/>
    <property type="match status" value="6"/>
</dbReference>
<feature type="domain" description="Ig-like" evidence="10">
    <location>
        <begin position="33"/>
        <end position="126"/>
    </location>
</feature>
<feature type="signal peptide" evidence="9">
    <location>
        <begin position="1"/>
        <end position="19"/>
    </location>
</feature>
<dbReference type="InterPro" id="IPR003599">
    <property type="entry name" value="Ig_sub"/>
</dbReference>
<evidence type="ECO:0000256" key="2">
    <source>
        <dbReference type="ARBA" id="ARBA00022692"/>
    </source>
</evidence>
<dbReference type="GO" id="GO:0016020">
    <property type="term" value="C:membrane"/>
    <property type="evidence" value="ECO:0007669"/>
    <property type="project" value="UniProtKB-SubCell"/>
</dbReference>
<comment type="caution">
    <text evidence="11">The sequence shown here is derived from an EMBL/GenBank/DDBJ whole genome shotgun (WGS) entry which is preliminary data.</text>
</comment>
<proteinExistence type="predicted"/>
<evidence type="ECO:0000256" key="3">
    <source>
        <dbReference type="ARBA" id="ARBA00022729"/>
    </source>
</evidence>
<evidence type="ECO:0000259" key="10">
    <source>
        <dbReference type="PROSITE" id="PS50835"/>
    </source>
</evidence>
<evidence type="ECO:0000256" key="4">
    <source>
        <dbReference type="ARBA" id="ARBA00022737"/>
    </source>
</evidence>
<evidence type="ECO:0000256" key="8">
    <source>
        <dbReference type="ARBA" id="ARBA00023319"/>
    </source>
</evidence>
<dbReference type="Pfam" id="PF00047">
    <property type="entry name" value="ig"/>
    <property type="match status" value="1"/>
</dbReference>
<comment type="subcellular location">
    <subcellularLocation>
        <location evidence="1">Membrane</location>
        <topology evidence="1">Single-pass membrane protein</topology>
    </subcellularLocation>
</comment>
<dbReference type="Gene3D" id="2.60.40.10">
    <property type="entry name" value="Immunoglobulins"/>
    <property type="match status" value="4"/>
</dbReference>
<dbReference type="PROSITE" id="PS50835">
    <property type="entry name" value="IG_LIKE"/>
    <property type="match status" value="5"/>
</dbReference>
<evidence type="ECO:0000256" key="6">
    <source>
        <dbReference type="ARBA" id="ARBA00023136"/>
    </source>
</evidence>